<dbReference type="PRINTS" id="PR00368">
    <property type="entry name" value="FADPNR"/>
</dbReference>
<protein>
    <submittedName>
        <fullName evidence="3">Glutamate synthase</fullName>
    </submittedName>
</protein>
<dbReference type="InterPro" id="IPR036188">
    <property type="entry name" value="FAD/NAD-bd_sf"/>
</dbReference>
<reference evidence="3" key="1">
    <citation type="journal article" date="2020" name="mSystems">
        <title>Genome- and Community-Level Interaction Insights into Carbon Utilization and Element Cycling Functions of Hydrothermarchaeota in Hydrothermal Sediment.</title>
        <authorList>
            <person name="Zhou Z."/>
            <person name="Liu Y."/>
            <person name="Xu W."/>
            <person name="Pan J."/>
            <person name="Luo Z.H."/>
            <person name="Li M."/>
        </authorList>
    </citation>
    <scope>NUCLEOTIDE SEQUENCE [LARGE SCALE GENOMIC DNA]</scope>
    <source>
        <strain evidence="2">SpSt-638</strain>
        <strain evidence="3">SpSt-648</strain>
    </source>
</reference>
<organism evidence="3">
    <name type="scientific">Staphylothermus marinus</name>
    <dbReference type="NCBI Taxonomy" id="2280"/>
    <lineage>
        <taxon>Archaea</taxon>
        <taxon>Thermoproteota</taxon>
        <taxon>Thermoprotei</taxon>
        <taxon>Desulfurococcales</taxon>
        <taxon>Desulfurococcaceae</taxon>
        <taxon>Staphylothermus</taxon>
    </lineage>
</organism>
<dbReference type="NCBIfam" id="NF009409">
    <property type="entry name" value="PRK12770.1"/>
    <property type="match status" value="1"/>
</dbReference>
<comment type="caution">
    <text evidence="3">The sequence shown here is derived from an EMBL/GenBank/DDBJ whole genome shotgun (WGS) entry which is preliminary data.</text>
</comment>
<dbReference type="Pfam" id="PF07992">
    <property type="entry name" value="Pyr_redox_2"/>
    <property type="match status" value="1"/>
</dbReference>
<proteinExistence type="predicted"/>
<dbReference type="AlphaFoldDB" id="A0A7C4JMK9"/>
<dbReference type="PANTHER" id="PTHR42783">
    <property type="entry name" value="GLUTAMATE SYNTHASE [NADPH] SMALL CHAIN"/>
    <property type="match status" value="1"/>
</dbReference>
<name>A0A7C4JMK9_STAMA</name>
<gene>
    <name evidence="2" type="ORF">ENU09_02325</name>
    <name evidence="3" type="ORF">ENU20_03385</name>
</gene>
<dbReference type="EMBL" id="DTBE01000060">
    <property type="protein sequence ID" value="HGQ59537.1"/>
    <property type="molecule type" value="Genomic_DNA"/>
</dbReference>
<evidence type="ECO:0000313" key="3">
    <source>
        <dbReference type="EMBL" id="HGQ74103.1"/>
    </source>
</evidence>
<dbReference type="SUPFAM" id="SSF51971">
    <property type="entry name" value="Nucleotide-binding domain"/>
    <property type="match status" value="1"/>
</dbReference>
<evidence type="ECO:0000313" key="2">
    <source>
        <dbReference type="EMBL" id="HGQ59537.1"/>
    </source>
</evidence>
<dbReference type="PANTHER" id="PTHR42783:SF3">
    <property type="entry name" value="GLUTAMATE SYNTHASE [NADPH] SMALL CHAIN-RELATED"/>
    <property type="match status" value="1"/>
</dbReference>
<dbReference type="GO" id="GO:0016491">
    <property type="term" value="F:oxidoreductase activity"/>
    <property type="evidence" value="ECO:0007669"/>
    <property type="project" value="InterPro"/>
</dbReference>
<dbReference type="EMBL" id="DTBP01000022">
    <property type="protein sequence ID" value="HGQ74103.1"/>
    <property type="molecule type" value="Genomic_DNA"/>
</dbReference>
<dbReference type="InterPro" id="IPR023753">
    <property type="entry name" value="FAD/NAD-binding_dom"/>
</dbReference>
<dbReference type="Gene3D" id="3.50.50.60">
    <property type="entry name" value="FAD/NAD(P)-binding domain"/>
    <property type="match status" value="3"/>
</dbReference>
<sequence length="353" mass="38302">MKFGFLCRERGGGRGRVAVVGAGPAGLAATGYLACLGYEVDVYDKLPYAGGLMMFAIPVHRIPPDNIIEGVEDLKDRLSVKFNFKVKVFVKDDSRHDEGDDFVERTIPLEDLITSYDAVLITTGTWSSRKLGVEGENAINVITALEYLYRWRLYEEKLLPNKPPSGKKVVVVGAGLSAVDAAEKAHMDGAEVNLVYRRTAAEAPAGLYNIRHLVSLGINFVELAQPVKVLNENRVAKGLELVKMRLGEPDESGRPRPIPVPGSEFVMEADLIILAVGELPTPPFTSGYKSIATDKTGRIVVNEFHQTTITNVFAAGDVVTGPSMIGKAFGSGLRAAKFLDNYLTHIAKQVAMA</sequence>
<accession>A0A7C4JMK9</accession>
<dbReference type="PRINTS" id="PR00411">
    <property type="entry name" value="PNDRDTASEI"/>
</dbReference>
<evidence type="ECO:0000259" key="1">
    <source>
        <dbReference type="Pfam" id="PF07992"/>
    </source>
</evidence>
<feature type="domain" description="FAD/NAD(P)-binding" evidence="1">
    <location>
        <begin position="16"/>
        <end position="332"/>
    </location>
</feature>